<reference evidence="6" key="1">
    <citation type="submission" date="2015-11" db="EMBL/GenBank/DDBJ databases">
        <authorList>
            <person name="Blom J."/>
        </authorList>
    </citation>
    <scope>NUCLEOTIDE SEQUENCE [LARGE SCALE GENOMIC DNA]</scope>
</reference>
<sequence length="510" mass="56219">MEQKMKNQQHITVNTAEGQLAGTAEGEIAVFKGIPYAAPPTGERRWRPPAAVTPWHGCRDALAWGSASWQSREVCMEIGGGDPALPDEDCLYLNVWTPEIEPVRPLPVIVWIHGGGYALGAGSLAPYSGKPLAARGVVMVTLNYRLGHLGFFAHPALDAEYPAGKTINNFALLDQIAALQWVQRNIPAFGGDRHNVTIMGESSGARSVLSLFCSPLAQGLFHKGIAQSAYALPDVSRTEALALGEKVARHFSLEQPSAEQLRALPAEALTLLPPGMRIGPTPIAGDAVLPLPMLKVFARARQHKLPILIGSNSDESSVLDYFGVNASALVADLRRRRRPVYKLLNWMYDLHDDRALGRAVSRDMAFTAMSQLVVAAQCQVGMPGWRYWFDYVSERSRDLCPDGAWHGAEIVYTLNTLDQVPAIEAGREITDGDRAFAEDVSQYWLNFARYATPFSSTLEGKVAWPAWRPDNDITLCLGRQGEAHISLKENFMKRRLRILSLFRRAMVKLK</sequence>
<feature type="domain" description="Carboxylesterase type B" evidence="4">
    <location>
        <begin position="12"/>
        <end position="490"/>
    </location>
</feature>
<dbReference type="STRING" id="1619313.EM595_1869"/>
<dbReference type="Proteomes" id="UP000059419">
    <property type="component" value="Chromosome 1"/>
</dbReference>
<dbReference type="AlphaFoldDB" id="A0A0U5L6L3"/>
<dbReference type="PATRIC" id="fig|1619313.3.peg.1941"/>
<dbReference type="InterPro" id="IPR050309">
    <property type="entry name" value="Type-B_Carboxylest/Lipase"/>
</dbReference>
<protein>
    <recommendedName>
        <fullName evidence="3">Carboxylic ester hydrolase</fullName>
        <ecNumber evidence="3">3.1.1.-</ecNumber>
    </recommendedName>
</protein>
<proteinExistence type="inferred from homology"/>
<dbReference type="InterPro" id="IPR002018">
    <property type="entry name" value="CarbesteraseB"/>
</dbReference>
<keyword evidence="2 3" id="KW-0378">Hydrolase</keyword>
<dbReference type="InterPro" id="IPR019819">
    <property type="entry name" value="Carboxylesterase_B_CS"/>
</dbReference>
<dbReference type="Gene3D" id="3.40.50.1820">
    <property type="entry name" value="alpha/beta hydrolase"/>
    <property type="match status" value="1"/>
</dbReference>
<evidence type="ECO:0000313" key="6">
    <source>
        <dbReference type="Proteomes" id="UP000059419"/>
    </source>
</evidence>
<evidence type="ECO:0000259" key="4">
    <source>
        <dbReference type="Pfam" id="PF00135"/>
    </source>
</evidence>
<dbReference type="PANTHER" id="PTHR11559">
    <property type="entry name" value="CARBOXYLESTERASE"/>
    <property type="match status" value="1"/>
</dbReference>
<dbReference type="InterPro" id="IPR029058">
    <property type="entry name" value="AB_hydrolase_fold"/>
</dbReference>
<dbReference type="EC" id="3.1.1.-" evidence="3"/>
<dbReference type="GO" id="GO:0016787">
    <property type="term" value="F:hydrolase activity"/>
    <property type="evidence" value="ECO:0007669"/>
    <property type="project" value="UniProtKB-KW"/>
</dbReference>
<accession>A0A0U5L6L3</accession>
<evidence type="ECO:0000256" key="3">
    <source>
        <dbReference type="RuleBase" id="RU361235"/>
    </source>
</evidence>
<dbReference type="KEGG" id="ege:EM595_1869"/>
<dbReference type="PROSITE" id="PS00941">
    <property type="entry name" value="CARBOXYLESTERASE_B_2"/>
    <property type="match status" value="1"/>
</dbReference>
<dbReference type="Pfam" id="PF00135">
    <property type="entry name" value="COesterase"/>
    <property type="match status" value="1"/>
</dbReference>
<evidence type="ECO:0000256" key="2">
    <source>
        <dbReference type="ARBA" id="ARBA00022801"/>
    </source>
</evidence>
<dbReference type="ESTHER" id="9gamm-a0a0u5l6l3">
    <property type="family name" value="Carb_B_Bacteria"/>
</dbReference>
<dbReference type="EMBL" id="LN907827">
    <property type="protein sequence ID" value="CUU24103.1"/>
    <property type="molecule type" value="Genomic_DNA"/>
</dbReference>
<gene>
    <name evidence="5" type="ORF">EM595_1869</name>
</gene>
<dbReference type="InterPro" id="IPR019826">
    <property type="entry name" value="Carboxylesterase_B_AS"/>
</dbReference>
<keyword evidence="6" id="KW-1185">Reference proteome</keyword>
<comment type="similarity">
    <text evidence="1 3">Belongs to the type-B carboxylesterase/lipase family.</text>
</comment>
<evidence type="ECO:0000313" key="5">
    <source>
        <dbReference type="EMBL" id="CUU24103.1"/>
    </source>
</evidence>
<organism evidence="5 6">
    <name type="scientific">Duffyella gerundensis</name>
    <dbReference type="NCBI Taxonomy" id="1619313"/>
    <lineage>
        <taxon>Bacteria</taxon>
        <taxon>Pseudomonadati</taxon>
        <taxon>Pseudomonadota</taxon>
        <taxon>Gammaproteobacteria</taxon>
        <taxon>Enterobacterales</taxon>
        <taxon>Erwiniaceae</taxon>
        <taxon>Duffyella</taxon>
    </lineage>
</organism>
<name>A0A0U5L6L3_9GAMM</name>
<dbReference type="SUPFAM" id="SSF53474">
    <property type="entry name" value="alpha/beta-Hydrolases"/>
    <property type="match status" value="1"/>
</dbReference>
<dbReference type="PROSITE" id="PS00122">
    <property type="entry name" value="CARBOXYLESTERASE_B_1"/>
    <property type="match status" value="1"/>
</dbReference>
<evidence type="ECO:0000256" key="1">
    <source>
        <dbReference type="ARBA" id="ARBA00005964"/>
    </source>
</evidence>